<dbReference type="HOGENOM" id="CLU_028690_3_0_5"/>
<evidence type="ECO:0000313" key="5">
    <source>
        <dbReference type="Proteomes" id="UP000294958"/>
    </source>
</evidence>
<dbReference type="PANTHER" id="PTHR28152:SF1">
    <property type="entry name" value="HYDROXYACYL-THIOESTER DEHYDRATASE TYPE 2, MITOCHONDRIAL"/>
    <property type="match status" value="1"/>
</dbReference>
<dbReference type="Proteomes" id="UP000294958">
    <property type="component" value="Unassembled WGS sequence"/>
</dbReference>
<keyword evidence="5" id="KW-1185">Reference proteome</keyword>
<evidence type="ECO:0000259" key="1">
    <source>
        <dbReference type="Pfam" id="PF13452"/>
    </source>
</evidence>
<organism evidence="2 4">
    <name type="scientific">Aquamicrobium defluvii</name>
    <dbReference type="NCBI Taxonomy" id="69279"/>
    <lineage>
        <taxon>Bacteria</taxon>
        <taxon>Pseudomonadati</taxon>
        <taxon>Pseudomonadota</taxon>
        <taxon>Alphaproteobacteria</taxon>
        <taxon>Hyphomicrobiales</taxon>
        <taxon>Phyllobacteriaceae</taxon>
        <taxon>Aquamicrobium</taxon>
    </lineage>
</organism>
<dbReference type="GO" id="GO:0019171">
    <property type="term" value="F:(3R)-hydroxyacyl-[acyl-carrier-protein] dehydratase activity"/>
    <property type="evidence" value="ECO:0007669"/>
    <property type="project" value="TreeGrafter"/>
</dbReference>
<name>A0A011SS11_9HYPH</name>
<accession>A0A011SS11</accession>
<proteinExistence type="predicted"/>
<dbReference type="PATRIC" id="fig|69279.3.peg.4373"/>
<dbReference type="Proteomes" id="UP000019849">
    <property type="component" value="Unassembled WGS sequence"/>
</dbReference>
<dbReference type="eggNOG" id="COG3777">
    <property type="taxonomic scope" value="Bacteria"/>
</dbReference>
<dbReference type="PANTHER" id="PTHR28152">
    <property type="entry name" value="HYDROXYACYL-THIOESTER DEHYDRATASE TYPE 2, MITOCHONDRIAL"/>
    <property type="match status" value="1"/>
</dbReference>
<evidence type="ECO:0000313" key="2">
    <source>
        <dbReference type="EMBL" id="EXL01909.1"/>
    </source>
</evidence>
<dbReference type="OrthoDB" id="7183822at2"/>
<dbReference type="InterPro" id="IPR039569">
    <property type="entry name" value="FAS1-like_DH_region"/>
</dbReference>
<dbReference type="SUPFAM" id="SSF54637">
    <property type="entry name" value="Thioesterase/thiol ester dehydrase-isomerase"/>
    <property type="match status" value="2"/>
</dbReference>
<dbReference type="Pfam" id="PF13452">
    <property type="entry name" value="FAS1_DH_region"/>
    <property type="match status" value="1"/>
</dbReference>
<dbReference type="InterPro" id="IPR029069">
    <property type="entry name" value="HotDog_dom_sf"/>
</dbReference>
<reference evidence="2 4" key="1">
    <citation type="submission" date="2014-02" db="EMBL/GenBank/DDBJ databases">
        <title>Aquamicrobium defluvii Genome sequencing.</title>
        <authorList>
            <person name="Wang X."/>
        </authorList>
    </citation>
    <scope>NUCLEOTIDE SEQUENCE [LARGE SCALE GENOMIC DNA]</scope>
    <source>
        <strain evidence="2 4">W13Z1</strain>
    </source>
</reference>
<dbReference type="EMBL" id="JENY01000036">
    <property type="protein sequence ID" value="EXL01909.1"/>
    <property type="molecule type" value="Genomic_DNA"/>
</dbReference>
<reference evidence="3 5" key="2">
    <citation type="submission" date="2019-03" db="EMBL/GenBank/DDBJ databases">
        <title>Genomic Encyclopedia of Type Strains, Phase IV (KMG-IV): sequencing the most valuable type-strain genomes for metagenomic binning, comparative biology and taxonomic classification.</title>
        <authorList>
            <person name="Goeker M."/>
        </authorList>
    </citation>
    <scope>NUCLEOTIDE SEQUENCE [LARGE SCALE GENOMIC DNA]</scope>
    <source>
        <strain evidence="3 5">DSM 11603</strain>
    </source>
</reference>
<dbReference type="EMBL" id="SNZF01000030">
    <property type="protein sequence ID" value="TDR31912.1"/>
    <property type="molecule type" value="Genomic_DNA"/>
</dbReference>
<dbReference type="RefSeq" id="WP_035032170.1">
    <property type="nucleotide sequence ID" value="NZ_KK073908.1"/>
</dbReference>
<dbReference type="STRING" id="69279.BG36_16555"/>
<dbReference type="AlphaFoldDB" id="A0A011SS11"/>
<sequence>MQLDIDHLKGWIGSEEVAGEILTSGLAERFEATLDGQGDSATGAAAPVMIHYCLGQLAALSSALGEDGHPPRGGFMPPVPLPRRMWAASTLEFTGDIRIGDMVERRSRVTDVEVKQGRSGILCFVTLDHAYVSGGIPVLNERQTIVYRDNAAAPSPQAQAQAMAAEKGEHVRTVTPTPPLLFRYSALTFNGHRIHYDLPYATGVEGYPGLVVHGPLQATLLARFAQELAGKRPARIGVRALSSLYSTGDMMLNARWEGDEMLLWTCTPAGPVAMEARVQW</sequence>
<evidence type="ECO:0000313" key="4">
    <source>
        <dbReference type="Proteomes" id="UP000019849"/>
    </source>
</evidence>
<dbReference type="Gene3D" id="3.10.129.10">
    <property type="entry name" value="Hotdog Thioesterase"/>
    <property type="match status" value="1"/>
</dbReference>
<feature type="domain" description="FAS1-like dehydratase" evidence="1">
    <location>
        <begin position="75"/>
        <end position="135"/>
    </location>
</feature>
<protein>
    <submittedName>
        <fullName evidence="3">3-methylfumaryl-CoA hydratase</fullName>
    </submittedName>
</protein>
<dbReference type="InterPro" id="IPR052741">
    <property type="entry name" value="Mitochondrial_HTD2"/>
</dbReference>
<gene>
    <name evidence="2" type="ORF">BG36_16555</name>
    <name evidence="3" type="ORF">DES43_13024</name>
</gene>
<evidence type="ECO:0000313" key="3">
    <source>
        <dbReference type="EMBL" id="TDR31912.1"/>
    </source>
</evidence>
<comment type="caution">
    <text evidence="2">The sequence shown here is derived from an EMBL/GenBank/DDBJ whole genome shotgun (WGS) entry which is preliminary data.</text>
</comment>